<evidence type="ECO:0000313" key="2">
    <source>
        <dbReference type="EMBL" id="EJT99972.1"/>
    </source>
</evidence>
<reference evidence="2 3" key="1">
    <citation type="journal article" date="2012" name="Science">
        <title>The Paleozoic origin of enzymatic lignin decomposition reconstructed from 31 fungal genomes.</title>
        <authorList>
            <person name="Floudas D."/>
            <person name="Binder M."/>
            <person name="Riley R."/>
            <person name="Barry K."/>
            <person name="Blanchette R.A."/>
            <person name="Henrissat B."/>
            <person name="Martinez A.T."/>
            <person name="Otillar R."/>
            <person name="Spatafora J.W."/>
            <person name="Yadav J.S."/>
            <person name="Aerts A."/>
            <person name="Benoit I."/>
            <person name="Boyd A."/>
            <person name="Carlson A."/>
            <person name="Copeland A."/>
            <person name="Coutinho P.M."/>
            <person name="de Vries R.P."/>
            <person name="Ferreira P."/>
            <person name="Findley K."/>
            <person name="Foster B."/>
            <person name="Gaskell J."/>
            <person name="Glotzer D."/>
            <person name="Gorecki P."/>
            <person name="Heitman J."/>
            <person name="Hesse C."/>
            <person name="Hori C."/>
            <person name="Igarashi K."/>
            <person name="Jurgens J.A."/>
            <person name="Kallen N."/>
            <person name="Kersten P."/>
            <person name="Kohler A."/>
            <person name="Kuees U."/>
            <person name="Kumar T.K.A."/>
            <person name="Kuo A."/>
            <person name="LaButti K."/>
            <person name="Larrondo L.F."/>
            <person name="Lindquist E."/>
            <person name="Ling A."/>
            <person name="Lombard V."/>
            <person name="Lucas S."/>
            <person name="Lundell T."/>
            <person name="Martin R."/>
            <person name="McLaughlin D.J."/>
            <person name="Morgenstern I."/>
            <person name="Morin E."/>
            <person name="Murat C."/>
            <person name="Nagy L.G."/>
            <person name="Nolan M."/>
            <person name="Ohm R.A."/>
            <person name="Patyshakuliyeva A."/>
            <person name="Rokas A."/>
            <person name="Ruiz-Duenas F.J."/>
            <person name="Sabat G."/>
            <person name="Salamov A."/>
            <person name="Samejima M."/>
            <person name="Schmutz J."/>
            <person name="Slot J.C."/>
            <person name="St John F."/>
            <person name="Stenlid J."/>
            <person name="Sun H."/>
            <person name="Sun S."/>
            <person name="Syed K."/>
            <person name="Tsang A."/>
            <person name="Wiebenga A."/>
            <person name="Young D."/>
            <person name="Pisabarro A."/>
            <person name="Eastwood D.C."/>
            <person name="Martin F."/>
            <person name="Cullen D."/>
            <person name="Grigoriev I.V."/>
            <person name="Hibbett D.S."/>
        </authorList>
    </citation>
    <scope>NUCLEOTIDE SEQUENCE [LARGE SCALE GENOMIC DNA]</scope>
    <source>
        <strain evidence="2 3">DJM-731 SS1</strain>
    </source>
</reference>
<dbReference type="RefSeq" id="XP_040626870.1">
    <property type="nucleotide sequence ID" value="XM_040773270.1"/>
</dbReference>
<accession>M5G892</accession>
<evidence type="ECO:0000256" key="1">
    <source>
        <dbReference type="SAM" id="MobiDB-lite"/>
    </source>
</evidence>
<name>M5G892_DACPD</name>
<gene>
    <name evidence="2" type="ORF">DACRYDRAFT_23504</name>
</gene>
<dbReference type="HOGENOM" id="CLU_2386092_0_0_1"/>
<proteinExistence type="predicted"/>
<feature type="region of interest" description="Disordered" evidence="1">
    <location>
        <begin position="1"/>
        <end position="20"/>
    </location>
</feature>
<feature type="compositionally biased region" description="Basic and acidic residues" evidence="1">
    <location>
        <begin position="1"/>
        <end position="11"/>
    </location>
</feature>
<dbReference type="EMBL" id="JH795868">
    <property type="protein sequence ID" value="EJT99972.1"/>
    <property type="molecule type" value="Genomic_DNA"/>
</dbReference>
<organism evidence="2 3">
    <name type="scientific">Dacryopinax primogenitus (strain DJM 731)</name>
    <name type="common">Brown rot fungus</name>
    <dbReference type="NCBI Taxonomy" id="1858805"/>
    <lineage>
        <taxon>Eukaryota</taxon>
        <taxon>Fungi</taxon>
        <taxon>Dikarya</taxon>
        <taxon>Basidiomycota</taxon>
        <taxon>Agaricomycotina</taxon>
        <taxon>Dacrymycetes</taxon>
        <taxon>Dacrymycetales</taxon>
        <taxon>Dacrymycetaceae</taxon>
        <taxon>Dacryopinax</taxon>
    </lineage>
</organism>
<sequence length="94" mass="10019">MHGLERADVAHGRRNPVIKSTKPEARIGRLLQSPLMWECPGSDVGPTVPAGPFSFPSLAESMIKHTRSVAFSPPRAHILVIPTLAGRSANTPGS</sequence>
<keyword evidence="3" id="KW-1185">Reference proteome</keyword>
<dbReference type="AlphaFoldDB" id="M5G892"/>
<dbReference type="Proteomes" id="UP000030653">
    <property type="component" value="Unassembled WGS sequence"/>
</dbReference>
<protein>
    <submittedName>
        <fullName evidence="2">Uncharacterized protein</fullName>
    </submittedName>
</protein>
<dbReference type="GeneID" id="63688332"/>
<evidence type="ECO:0000313" key="3">
    <source>
        <dbReference type="Proteomes" id="UP000030653"/>
    </source>
</evidence>